<dbReference type="NCBIfam" id="TIGR02913">
    <property type="entry name" value="HAF_rpt"/>
    <property type="match status" value="2"/>
</dbReference>
<feature type="signal peptide" evidence="1">
    <location>
        <begin position="1"/>
        <end position="24"/>
    </location>
</feature>
<evidence type="ECO:0000256" key="1">
    <source>
        <dbReference type="SAM" id="SignalP"/>
    </source>
</evidence>
<dbReference type="InterPro" id="IPR014262">
    <property type="entry name" value="HAF_rpt"/>
</dbReference>
<evidence type="ECO:0000313" key="3">
    <source>
        <dbReference type="Proteomes" id="UP000255334"/>
    </source>
</evidence>
<evidence type="ECO:0008006" key="4">
    <source>
        <dbReference type="Google" id="ProtNLM"/>
    </source>
</evidence>
<keyword evidence="1" id="KW-0732">Signal</keyword>
<reference evidence="2 3" key="1">
    <citation type="submission" date="2018-07" db="EMBL/GenBank/DDBJ databases">
        <title>Dyella monticola sp. nov. and Dyella psychrodurans sp. nov. isolated from monsoon evergreen broad-leaved forest soil of Dinghu Mountain, China.</title>
        <authorList>
            <person name="Gao Z."/>
            <person name="Qiu L."/>
        </authorList>
    </citation>
    <scope>NUCLEOTIDE SEQUENCE [LARGE SCALE GENOMIC DNA]</scope>
    <source>
        <strain evidence="2 3">4MSK11</strain>
    </source>
</reference>
<organism evidence="2 3">
    <name type="scientific">Dyella psychrodurans</name>
    <dbReference type="NCBI Taxonomy" id="1927960"/>
    <lineage>
        <taxon>Bacteria</taxon>
        <taxon>Pseudomonadati</taxon>
        <taxon>Pseudomonadota</taxon>
        <taxon>Gammaproteobacteria</taxon>
        <taxon>Lysobacterales</taxon>
        <taxon>Rhodanobacteraceae</taxon>
        <taxon>Dyella</taxon>
    </lineage>
</organism>
<dbReference type="EMBL" id="QRBF01000009">
    <property type="protein sequence ID" value="RDS80619.1"/>
    <property type="molecule type" value="Genomic_DNA"/>
</dbReference>
<evidence type="ECO:0000313" key="2">
    <source>
        <dbReference type="EMBL" id="RDS80619.1"/>
    </source>
</evidence>
<gene>
    <name evidence="2" type="ORF">DWU99_18740</name>
</gene>
<dbReference type="AlphaFoldDB" id="A0A370WWW3"/>
<accession>A0A370WWW3</accession>
<feature type="chain" id="PRO_5016645858" description="DUF3466 family protein" evidence="1">
    <location>
        <begin position="25"/>
        <end position="395"/>
    </location>
</feature>
<keyword evidence="3" id="KW-1185">Reference proteome</keyword>
<comment type="caution">
    <text evidence="2">The sequence shown here is derived from an EMBL/GenBank/DDBJ whole genome shotgun (WGS) entry which is preliminary data.</text>
</comment>
<proteinExistence type="predicted"/>
<name>A0A370WWW3_9GAMM</name>
<dbReference type="Proteomes" id="UP000255334">
    <property type="component" value="Unassembled WGS sequence"/>
</dbReference>
<sequence>MKEHPMRRITSVMVAAACVTGLMAAQVPVAAATQYQVHNLGSLGGTSSAGISINNVGLVSGFSNLAGNQSMHAALWLGGTAFDLGTLGGANSGITWPVKNEFGVLVGIAETAQVDPLGENWSCSAFFPTTTGHVCVGFVWRWGHMQALPTLGGNNGFATGANNFGLIVGWAENTIHDPTCDPTSTQVLQFKPVVWGPDDNDIQALPLIGTDTSGAATAINDRGQIVGISGICDQAVGRFSAIHAVVWQNNKARDLGNLGVGAWNTPMAINERGVIVGFANVPGGGDPGNFNAHAFIWTASGGMRDLGTLPGDTISEALGINDEGLIVGESCGANGCRAVLWQNGNIVDLNTRVAPGYSDQLVYANDINDEGAITGQSLNATSGVSLTFLAVPNGH</sequence>
<protein>
    <recommendedName>
        <fullName evidence="4">DUF3466 family protein</fullName>
    </recommendedName>
</protein>